<evidence type="ECO:0000313" key="1">
    <source>
        <dbReference type="EMBL" id="KAG2214153.1"/>
    </source>
</evidence>
<dbReference type="Proteomes" id="UP000646827">
    <property type="component" value="Unassembled WGS sequence"/>
</dbReference>
<dbReference type="EMBL" id="JAEPRB010000634">
    <property type="protein sequence ID" value="KAG2214153.1"/>
    <property type="molecule type" value="Genomic_DNA"/>
</dbReference>
<feature type="non-terminal residue" evidence="1">
    <location>
        <position position="1"/>
    </location>
</feature>
<accession>A0A8H7RQZ4</accession>
<reference evidence="1 2" key="1">
    <citation type="submission" date="2020-12" db="EMBL/GenBank/DDBJ databases">
        <title>Metabolic potential, ecology and presence of endohyphal bacteria is reflected in genomic diversity of Mucoromycotina.</title>
        <authorList>
            <person name="Muszewska A."/>
            <person name="Okrasinska A."/>
            <person name="Steczkiewicz K."/>
            <person name="Drgas O."/>
            <person name="Orlowska M."/>
            <person name="Perlinska-Lenart U."/>
            <person name="Aleksandrzak-Piekarczyk T."/>
            <person name="Szatraj K."/>
            <person name="Zielenkiewicz U."/>
            <person name="Pilsyk S."/>
            <person name="Malc E."/>
            <person name="Mieczkowski P."/>
            <person name="Kruszewska J.S."/>
            <person name="Biernat P."/>
            <person name="Pawlowska J."/>
        </authorList>
    </citation>
    <scope>NUCLEOTIDE SEQUENCE [LARGE SCALE GENOMIC DNA]</scope>
    <source>
        <strain evidence="1 2">CBS 142.35</strain>
    </source>
</reference>
<protein>
    <submittedName>
        <fullName evidence="1">Uncharacterized protein</fullName>
    </submittedName>
</protein>
<name>A0A8H7RQZ4_9FUNG</name>
<dbReference type="AlphaFoldDB" id="A0A8H7RQZ4"/>
<proteinExistence type="predicted"/>
<evidence type="ECO:0000313" key="2">
    <source>
        <dbReference type="Proteomes" id="UP000646827"/>
    </source>
</evidence>
<gene>
    <name evidence="1" type="ORF">INT45_008576</name>
</gene>
<organism evidence="1 2">
    <name type="scientific">Circinella minor</name>
    <dbReference type="NCBI Taxonomy" id="1195481"/>
    <lineage>
        <taxon>Eukaryota</taxon>
        <taxon>Fungi</taxon>
        <taxon>Fungi incertae sedis</taxon>
        <taxon>Mucoromycota</taxon>
        <taxon>Mucoromycotina</taxon>
        <taxon>Mucoromycetes</taxon>
        <taxon>Mucorales</taxon>
        <taxon>Lichtheimiaceae</taxon>
        <taxon>Circinella</taxon>
    </lineage>
</organism>
<keyword evidence="2" id="KW-1185">Reference proteome</keyword>
<sequence>MGTSEERSAVSNDSSPVPHIKAEEQYGMNYALMDVDQNVESVSAFHGTEQCVETPHIPLPEQDENDFYDIDQYDCDENDYSDLIESTTDKAETVSKELYTSSVVQHGLTRKGFDNMINIFNSYIHGTHQPLHKY</sequence>
<comment type="caution">
    <text evidence="1">The sequence shown here is derived from an EMBL/GenBank/DDBJ whole genome shotgun (WGS) entry which is preliminary data.</text>
</comment>